<dbReference type="AlphaFoldDB" id="A0A2T0Z2B8"/>
<dbReference type="GO" id="GO:0005524">
    <property type="term" value="F:ATP binding"/>
    <property type="evidence" value="ECO:0007669"/>
    <property type="project" value="UniProtKB-UniRule"/>
</dbReference>
<dbReference type="InterPro" id="IPR036412">
    <property type="entry name" value="HAD-like_sf"/>
</dbReference>
<dbReference type="PRINTS" id="PR00119">
    <property type="entry name" value="CATATPASE"/>
</dbReference>
<comment type="caution">
    <text evidence="15">The sequence shown here is derived from an EMBL/GenBank/DDBJ whole genome shotgun (WGS) entry which is preliminary data.</text>
</comment>
<dbReference type="SUPFAM" id="SSF81665">
    <property type="entry name" value="Calcium ATPase, transmembrane domain M"/>
    <property type="match status" value="1"/>
</dbReference>
<feature type="transmembrane region" description="Helical" evidence="12">
    <location>
        <begin position="131"/>
        <end position="153"/>
    </location>
</feature>
<feature type="compositionally biased region" description="Polar residues" evidence="13">
    <location>
        <begin position="741"/>
        <end position="750"/>
    </location>
</feature>
<dbReference type="FunFam" id="3.30.70.100:FF:000005">
    <property type="entry name" value="Copper-exporting P-type ATPase A"/>
    <property type="match status" value="1"/>
</dbReference>
<dbReference type="Pfam" id="PF00702">
    <property type="entry name" value="Hydrolase"/>
    <property type="match status" value="1"/>
</dbReference>
<dbReference type="CDD" id="cd00371">
    <property type="entry name" value="HMA"/>
    <property type="match status" value="1"/>
</dbReference>
<dbReference type="NCBIfam" id="TIGR01512">
    <property type="entry name" value="ATPase-IB2_Cd"/>
    <property type="match status" value="1"/>
</dbReference>
<dbReference type="PROSITE" id="PS00154">
    <property type="entry name" value="ATPASE_E1_E2"/>
    <property type="match status" value="1"/>
</dbReference>
<dbReference type="GO" id="GO:0005507">
    <property type="term" value="F:copper ion binding"/>
    <property type="evidence" value="ECO:0007669"/>
    <property type="project" value="TreeGrafter"/>
</dbReference>
<dbReference type="Gene3D" id="3.40.1110.10">
    <property type="entry name" value="Calcium-transporting ATPase, cytoplasmic domain N"/>
    <property type="match status" value="1"/>
</dbReference>
<dbReference type="Gene3D" id="3.30.70.100">
    <property type="match status" value="1"/>
</dbReference>
<feature type="region of interest" description="Disordered" evidence="13">
    <location>
        <begin position="727"/>
        <end position="750"/>
    </location>
</feature>
<evidence type="ECO:0000256" key="3">
    <source>
        <dbReference type="ARBA" id="ARBA00022692"/>
    </source>
</evidence>
<dbReference type="PANTHER" id="PTHR43520">
    <property type="entry name" value="ATP7, ISOFORM B"/>
    <property type="match status" value="1"/>
</dbReference>
<dbReference type="SUPFAM" id="SSF81653">
    <property type="entry name" value="Calcium ATPase, transduction domain A"/>
    <property type="match status" value="1"/>
</dbReference>
<evidence type="ECO:0000256" key="5">
    <source>
        <dbReference type="ARBA" id="ARBA00022741"/>
    </source>
</evidence>
<evidence type="ECO:0000256" key="4">
    <source>
        <dbReference type="ARBA" id="ARBA00022723"/>
    </source>
</evidence>
<dbReference type="SFLD" id="SFLDS00003">
    <property type="entry name" value="Haloacid_Dehalogenase"/>
    <property type="match status" value="1"/>
</dbReference>
<evidence type="ECO:0000256" key="6">
    <source>
        <dbReference type="ARBA" id="ARBA00022840"/>
    </source>
</evidence>
<feature type="transmembrane region" description="Helical" evidence="12">
    <location>
        <begin position="680"/>
        <end position="699"/>
    </location>
</feature>
<keyword evidence="8 12" id="KW-1133">Transmembrane helix</keyword>
<dbReference type="Proteomes" id="UP000237752">
    <property type="component" value="Unassembled WGS sequence"/>
</dbReference>
<dbReference type="RefSeq" id="WP_106351096.1">
    <property type="nucleotide sequence ID" value="NZ_PVUE01000030.1"/>
</dbReference>
<keyword evidence="6 12" id="KW-0067">ATP-binding</keyword>
<dbReference type="NCBIfam" id="TIGR01511">
    <property type="entry name" value="ATPase-IB1_Cu"/>
    <property type="match status" value="1"/>
</dbReference>
<dbReference type="Gene3D" id="2.70.150.10">
    <property type="entry name" value="Calcium-transporting ATPase, cytoplasmic transduction domain A"/>
    <property type="match status" value="1"/>
</dbReference>
<feature type="transmembrane region" description="Helical" evidence="12">
    <location>
        <begin position="344"/>
        <end position="366"/>
    </location>
</feature>
<dbReference type="CDD" id="cd02094">
    <property type="entry name" value="P-type_ATPase_Cu-like"/>
    <property type="match status" value="1"/>
</dbReference>
<dbReference type="InterPro" id="IPR023214">
    <property type="entry name" value="HAD_sf"/>
</dbReference>
<dbReference type="GO" id="GO:0005886">
    <property type="term" value="C:plasma membrane"/>
    <property type="evidence" value="ECO:0007669"/>
    <property type="project" value="UniProtKB-SubCell"/>
</dbReference>
<evidence type="ECO:0000256" key="12">
    <source>
        <dbReference type="RuleBase" id="RU362081"/>
    </source>
</evidence>
<dbReference type="GO" id="GO:0055070">
    <property type="term" value="P:copper ion homeostasis"/>
    <property type="evidence" value="ECO:0007669"/>
    <property type="project" value="TreeGrafter"/>
</dbReference>
<dbReference type="InterPro" id="IPR036163">
    <property type="entry name" value="HMA_dom_sf"/>
</dbReference>
<evidence type="ECO:0000313" key="16">
    <source>
        <dbReference type="Proteomes" id="UP000237752"/>
    </source>
</evidence>
<dbReference type="EMBL" id="PVUE01000030">
    <property type="protein sequence ID" value="PRZ30506.1"/>
    <property type="molecule type" value="Genomic_DNA"/>
</dbReference>
<evidence type="ECO:0000256" key="9">
    <source>
        <dbReference type="ARBA" id="ARBA00023136"/>
    </source>
</evidence>
<dbReference type="InterPro" id="IPR018303">
    <property type="entry name" value="ATPase_P-typ_P_site"/>
</dbReference>
<evidence type="ECO:0000256" key="13">
    <source>
        <dbReference type="SAM" id="MobiDB-lite"/>
    </source>
</evidence>
<dbReference type="InterPro" id="IPR059000">
    <property type="entry name" value="ATPase_P-type_domA"/>
</dbReference>
<evidence type="ECO:0000313" key="15">
    <source>
        <dbReference type="EMBL" id="PRZ30506.1"/>
    </source>
</evidence>
<evidence type="ECO:0000256" key="10">
    <source>
        <dbReference type="ARBA" id="ARBA00049360"/>
    </source>
</evidence>
<dbReference type="SFLD" id="SFLDG00002">
    <property type="entry name" value="C1.7:_P-type_atpase_like"/>
    <property type="match status" value="1"/>
</dbReference>
<protein>
    <recommendedName>
        <fullName evidence="11">Cation-transporting P-type ATPase B</fullName>
    </recommendedName>
</protein>
<dbReference type="Pfam" id="PF00403">
    <property type="entry name" value="HMA"/>
    <property type="match status" value="1"/>
</dbReference>
<sequence>MTSTATQPQQSHDNITLSLGGMTCASCANRIERKLNKLDGVEATVNYALEQATVSYDGEATAVDDLIATVEKAGYTASAPRGPRQSIDDGLDVTGERGVTLKTRLVGSAVLTIPIVALSMVMPLQFAGWEWWALALATPVVFWGAFPFHRAALVNLRHGAATMDTLVSLGVTAAYLWSVAALIGIAGEGAHVYFEAAAGVTTLVLLGRYAEARAKKRAGAALRALLDLGARDVAVIRSGVELRIPIGELQVGDTFLARPGEKIATDGEIVDGSSSVDSSLLTGESMPAPVTAGDDVVGSTINLSGQLTVRATRVGADTQLAHIAKLVSDAQAGKAAIAGLADRVSGIFVPIVVLISLLTLAGWLVFGGTPSAAVSAAVSVLVIACPCALGLATPTALLVGTGRGAQLGIVVGGPQALESAGNIDTVVLDKTGTVTTGAMAVVDVVATNASTASDEVLRYAAAVESGSDHPIARSIIAAAHGLVVPVATAFTTYDGLGVTAVVDGQLVAAGRPAFLMQQGFTAGADANETRTTIAVGWDGEVRGFVALADPIKPSSAPAIAQLISQGMRPVLLSGDSAAAVDSIAAEVGIAARDVYSEVMPADKVDKVRELQNAGHRVAMVGDGLNDAAALATADLGIAMGSGADAAIKASDITLVRADLTQVGDAIALSRRTLATIKGNLFWAFAYNVAAIPLAASGLLNPMYAGAAMAFSSLFVVGNSLRLRRYTPPSFRPRERRGRSVATASGSVRGE</sequence>
<feature type="transmembrane region" description="Helical" evidence="12">
    <location>
        <begin position="372"/>
        <end position="399"/>
    </location>
</feature>
<keyword evidence="16" id="KW-1185">Reference proteome</keyword>
<dbReference type="GO" id="GO:0043682">
    <property type="term" value="F:P-type divalent copper transporter activity"/>
    <property type="evidence" value="ECO:0007669"/>
    <property type="project" value="TreeGrafter"/>
</dbReference>
<dbReference type="FunFam" id="2.70.150.10:FF:000002">
    <property type="entry name" value="Copper-transporting ATPase 1, putative"/>
    <property type="match status" value="1"/>
</dbReference>
<dbReference type="InterPro" id="IPR006121">
    <property type="entry name" value="HMA_dom"/>
</dbReference>
<keyword evidence="4 12" id="KW-0479">Metal-binding</keyword>
<keyword evidence="3 12" id="KW-0812">Transmembrane</keyword>
<name>A0A2T0Z2B8_9ACTN</name>
<evidence type="ECO:0000256" key="7">
    <source>
        <dbReference type="ARBA" id="ARBA00022967"/>
    </source>
</evidence>
<dbReference type="SUPFAM" id="SSF56784">
    <property type="entry name" value="HAD-like"/>
    <property type="match status" value="1"/>
</dbReference>
<dbReference type="NCBIfam" id="TIGR01525">
    <property type="entry name" value="ATPase-IB_hvy"/>
    <property type="match status" value="1"/>
</dbReference>
<evidence type="ECO:0000256" key="1">
    <source>
        <dbReference type="ARBA" id="ARBA00004651"/>
    </source>
</evidence>
<evidence type="ECO:0000256" key="2">
    <source>
        <dbReference type="ARBA" id="ARBA00006024"/>
    </source>
</evidence>
<evidence type="ECO:0000256" key="8">
    <source>
        <dbReference type="ARBA" id="ARBA00022989"/>
    </source>
</evidence>
<dbReference type="PROSITE" id="PS01229">
    <property type="entry name" value="COF_2"/>
    <property type="match status" value="1"/>
</dbReference>
<dbReference type="InterPro" id="IPR044492">
    <property type="entry name" value="P_typ_ATPase_HD_dom"/>
</dbReference>
<comment type="catalytic activity">
    <reaction evidence="10">
        <text>ATP + H2O = ADP + phosphate + H(+)</text>
        <dbReference type="Rhea" id="RHEA:13065"/>
        <dbReference type="ChEBI" id="CHEBI:15377"/>
        <dbReference type="ChEBI" id="CHEBI:15378"/>
        <dbReference type="ChEBI" id="CHEBI:30616"/>
        <dbReference type="ChEBI" id="CHEBI:43474"/>
        <dbReference type="ChEBI" id="CHEBI:456216"/>
    </reaction>
</comment>
<dbReference type="PRINTS" id="PR00943">
    <property type="entry name" value="CUATPASE"/>
</dbReference>
<dbReference type="PROSITE" id="PS01047">
    <property type="entry name" value="HMA_1"/>
    <property type="match status" value="1"/>
</dbReference>
<keyword evidence="9 12" id="KW-0472">Membrane</keyword>
<dbReference type="InterPro" id="IPR017969">
    <property type="entry name" value="Heavy-metal-associated_CS"/>
</dbReference>
<feature type="transmembrane region" description="Helical" evidence="12">
    <location>
        <begin position="105"/>
        <end position="125"/>
    </location>
</feature>
<evidence type="ECO:0000259" key="14">
    <source>
        <dbReference type="PROSITE" id="PS50846"/>
    </source>
</evidence>
<feature type="transmembrane region" description="Helical" evidence="12">
    <location>
        <begin position="705"/>
        <end position="722"/>
    </location>
</feature>
<organism evidence="15 16">
    <name type="scientific">Antricoccus suffuscus</name>
    <dbReference type="NCBI Taxonomy" id="1629062"/>
    <lineage>
        <taxon>Bacteria</taxon>
        <taxon>Bacillati</taxon>
        <taxon>Actinomycetota</taxon>
        <taxon>Actinomycetes</taxon>
        <taxon>Geodermatophilales</taxon>
        <taxon>Antricoccaceae</taxon>
        <taxon>Antricoccus</taxon>
    </lineage>
</organism>
<dbReference type="OrthoDB" id="7059309at2"/>
<dbReference type="GO" id="GO:0016887">
    <property type="term" value="F:ATP hydrolysis activity"/>
    <property type="evidence" value="ECO:0007669"/>
    <property type="project" value="InterPro"/>
</dbReference>
<keyword evidence="12" id="KW-1003">Cell membrane</keyword>
<dbReference type="SUPFAM" id="SSF55008">
    <property type="entry name" value="HMA, heavy metal-associated domain"/>
    <property type="match status" value="1"/>
</dbReference>
<dbReference type="Pfam" id="PF00122">
    <property type="entry name" value="E1-E2_ATPase"/>
    <property type="match status" value="1"/>
</dbReference>
<keyword evidence="5 12" id="KW-0547">Nucleotide-binding</keyword>
<comment type="similarity">
    <text evidence="2 12">Belongs to the cation transport ATPase (P-type) (TC 3.A.3) family. Type IB subfamily.</text>
</comment>
<gene>
    <name evidence="15" type="ORF">CLV47_13021</name>
</gene>
<dbReference type="InterPro" id="IPR023298">
    <property type="entry name" value="ATPase_P-typ_TM_dom_sf"/>
</dbReference>
<proteinExistence type="inferred from homology"/>
<dbReference type="PANTHER" id="PTHR43520:SF8">
    <property type="entry name" value="P-TYPE CU(+) TRANSPORTER"/>
    <property type="match status" value="1"/>
</dbReference>
<feature type="transmembrane region" description="Helical" evidence="12">
    <location>
        <begin position="165"/>
        <end position="186"/>
    </location>
</feature>
<feature type="transmembrane region" description="Helical" evidence="12">
    <location>
        <begin position="192"/>
        <end position="210"/>
    </location>
</feature>
<accession>A0A2T0Z2B8</accession>
<dbReference type="Gene3D" id="3.40.50.1000">
    <property type="entry name" value="HAD superfamily/HAD-like"/>
    <property type="match status" value="1"/>
</dbReference>
<dbReference type="SFLD" id="SFLDF00027">
    <property type="entry name" value="p-type_atpase"/>
    <property type="match status" value="1"/>
</dbReference>
<feature type="domain" description="HMA" evidence="14">
    <location>
        <begin position="13"/>
        <end position="78"/>
    </location>
</feature>
<dbReference type="InterPro" id="IPR023299">
    <property type="entry name" value="ATPase_P-typ_cyto_dom_N"/>
</dbReference>
<dbReference type="PROSITE" id="PS50846">
    <property type="entry name" value="HMA_2"/>
    <property type="match status" value="1"/>
</dbReference>
<evidence type="ECO:0000256" key="11">
    <source>
        <dbReference type="ARBA" id="ARBA00074171"/>
    </source>
</evidence>
<dbReference type="InterPro" id="IPR008250">
    <property type="entry name" value="ATPase_P-typ_transduc_dom_A_sf"/>
</dbReference>
<dbReference type="InterPro" id="IPR027256">
    <property type="entry name" value="P-typ_ATPase_IB"/>
</dbReference>
<reference evidence="15 16" key="1">
    <citation type="submission" date="2018-03" db="EMBL/GenBank/DDBJ databases">
        <title>Genomic Encyclopedia of Archaeal and Bacterial Type Strains, Phase II (KMG-II): from individual species to whole genera.</title>
        <authorList>
            <person name="Goeker M."/>
        </authorList>
    </citation>
    <scope>NUCLEOTIDE SEQUENCE [LARGE SCALE GENOMIC DNA]</scope>
    <source>
        <strain evidence="15 16">DSM 100065</strain>
    </source>
</reference>
<dbReference type="NCBIfam" id="TIGR01494">
    <property type="entry name" value="ATPase_P-type"/>
    <property type="match status" value="1"/>
</dbReference>
<dbReference type="InterPro" id="IPR001757">
    <property type="entry name" value="P_typ_ATPase"/>
</dbReference>
<keyword evidence="7" id="KW-1278">Translocase</keyword>
<comment type="subcellular location">
    <subcellularLocation>
        <location evidence="1">Cell membrane</location>
        <topology evidence="1">Multi-pass membrane protein</topology>
    </subcellularLocation>
</comment>